<dbReference type="GO" id="GO:0017001">
    <property type="term" value="P:antibiotic catabolic process"/>
    <property type="evidence" value="ECO:0007669"/>
    <property type="project" value="InterPro"/>
</dbReference>
<evidence type="ECO:0000256" key="10">
    <source>
        <dbReference type="ARBA" id="ARBA00022801"/>
    </source>
</evidence>
<comment type="cofactor">
    <cofactor evidence="2">
        <name>Zn(2+)</name>
        <dbReference type="ChEBI" id="CHEBI:29105"/>
    </cofactor>
</comment>
<dbReference type="GO" id="GO:0042597">
    <property type="term" value="C:periplasmic space"/>
    <property type="evidence" value="ECO:0007669"/>
    <property type="project" value="UniProtKB-SubCell"/>
</dbReference>
<evidence type="ECO:0000256" key="13">
    <source>
        <dbReference type="SAM" id="MobiDB-lite"/>
    </source>
</evidence>
<evidence type="ECO:0000256" key="5">
    <source>
        <dbReference type="ARBA" id="ARBA00011245"/>
    </source>
</evidence>
<evidence type="ECO:0000256" key="4">
    <source>
        <dbReference type="ARBA" id="ARBA00005250"/>
    </source>
</evidence>
<evidence type="ECO:0000313" key="16">
    <source>
        <dbReference type="EMBL" id="QIE60149.1"/>
    </source>
</evidence>
<proteinExistence type="inferred from homology"/>
<reference evidence="16 17" key="1">
    <citation type="submission" date="2020-02" db="EMBL/GenBank/DDBJ databases">
        <title>Complete genome sequence of Flavobacteriaceae bacterium.</title>
        <authorList>
            <person name="Kim S.-J."/>
            <person name="Kim Y.-S."/>
            <person name="Kim K.-H."/>
        </authorList>
    </citation>
    <scope>NUCLEOTIDE SEQUENCE [LARGE SCALE GENOMIC DNA]</scope>
    <source>
        <strain evidence="16 17">RR4-40</strain>
    </source>
</reference>
<keyword evidence="8 14" id="KW-0732">Signal</keyword>
<dbReference type="Pfam" id="PF00753">
    <property type="entry name" value="Lactamase_B"/>
    <property type="match status" value="1"/>
</dbReference>
<dbReference type="InterPro" id="IPR001279">
    <property type="entry name" value="Metallo-B-lactamas"/>
</dbReference>
<comment type="subcellular location">
    <subcellularLocation>
        <location evidence="3">Periplasm</location>
    </subcellularLocation>
</comment>
<evidence type="ECO:0000256" key="14">
    <source>
        <dbReference type="SAM" id="SignalP"/>
    </source>
</evidence>
<dbReference type="GO" id="GO:0008800">
    <property type="term" value="F:beta-lactamase activity"/>
    <property type="evidence" value="ECO:0007669"/>
    <property type="project" value="UniProtKB-EC"/>
</dbReference>
<evidence type="ECO:0000256" key="1">
    <source>
        <dbReference type="ARBA" id="ARBA00001526"/>
    </source>
</evidence>
<feature type="signal peptide" evidence="14">
    <location>
        <begin position="1"/>
        <end position="19"/>
    </location>
</feature>
<evidence type="ECO:0000256" key="9">
    <source>
        <dbReference type="ARBA" id="ARBA00022764"/>
    </source>
</evidence>
<feature type="chain" id="PRO_5026254429" description="beta-lactamase" evidence="14">
    <location>
        <begin position="20"/>
        <end position="382"/>
    </location>
</feature>
<keyword evidence="7" id="KW-0479">Metal-binding</keyword>
<name>A0A6G6GNM4_9FLAO</name>
<dbReference type="GO" id="GO:0046677">
    <property type="term" value="P:response to antibiotic"/>
    <property type="evidence" value="ECO:0007669"/>
    <property type="project" value="UniProtKB-KW"/>
</dbReference>
<dbReference type="GO" id="GO:0008270">
    <property type="term" value="F:zinc ion binding"/>
    <property type="evidence" value="ECO:0007669"/>
    <property type="project" value="InterPro"/>
</dbReference>
<comment type="subunit">
    <text evidence="5">Monomer.</text>
</comment>
<evidence type="ECO:0000256" key="3">
    <source>
        <dbReference type="ARBA" id="ARBA00004418"/>
    </source>
</evidence>
<evidence type="ECO:0000256" key="11">
    <source>
        <dbReference type="ARBA" id="ARBA00022833"/>
    </source>
</evidence>
<feature type="region of interest" description="Disordered" evidence="13">
    <location>
        <begin position="360"/>
        <end position="382"/>
    </location>
</feature>
<evidence type="ECO:0000313" key="17">
    <source>
        <dbReference type="Proteomes" id="UP000505306"/>
    </source>
</evidence>
<feature type="domain" description="Metallo-beta-lactamase" evidence="15">
    <location>
        <begin position="59"/>
        <end position="279"/>
    </location>
</feature>
<accession>A0A6G6GNM4</accession>
<dbReference type="PROSITE" id="PS00743">
    <property type="entry name" value="BETA_LACTAMASE_B_1"/>
    <property type="match status" value="1"/>
</dbReference>
<gene>
    <name evidence="16" type="ORF">G5B37_11430</name>
</gene>
<dbReference type="RefSeq" id="WP_164680161.1">
    <property type="nucleotide sequence ID" value="NZ_CP049057.1"/>
</dbReference>
<evidence type="ECO:0000256" key="7">
    <source>
        <dbReference type="ARBA" id="ARBA00022723"/>
    </source>
</evidence>
<organism evidence="16 17">
    <name type="scientific">Rasiella rasia</name>
    <dbReference type="NCBI Taxonomy" id="2744027"/>
    <lineage>
        <taxon>Bacteria</taxon>
        <taxon>Pseudomonadati</taxon>
        <taxon>Bacteroidota</taxon>
        <taxon>Flavobacteriia</taxon>
        <taxon>Flavobacteriales</taxon>
        <taxon>Flavobacteriaceae</taxon>
        <taxon>Rasiella</taxon>
    </lineage>
</organism>
<evidence type="ECO:0000256" key="6">
    <source>
        <dbReference type="ARBA" id="ARBA00012865"/>
    </source>
</evidence>
<keyword evidence="10 16" id="KW-0378">Hydrolase</keyword>
<evidence type="ECO:0000256" key="12">
    <source>
        <dbReference type="ARBA" id="ARBA00023251"/>
    </source>
</evidence>
<dbReference type="AlphaFoldDB" id="A0A6G6GNM4"/>
<dbReference type="InterPro" id="IPR036866">
    <property type="entry name" value="RibonucZ/Hydroxyglut_hydro"/>
</dbReference>
<comment type="catalytic activity">
    <reaction evidence="1">
        <text>a beta-lactam + H2O = a substituted beta-amino acid</text>
        <dbReference type="Rhea" id="RHEA:20401"/>
        <dbReference type="ChEBI" id="CHEBI:15377"/>
        <dbReference type="ChEBI" id="CHEBI:35627"/>
        <dbReference type="ChEBI" id="CHEBI:140347"/>
        <dbReference type="EC" id="3.5.2.6"/>
    </reaction>
</comment>
<dbReference type="EMBL" id="CP049057">
    <property type="protein sequence ID" value="QIE60149.1"/>
    <property type="molecule type" value="Genomic_DNA"/>
</dbReference>
<sequence>MKSNILLFFALFTAIIATGQTDQEIGNDPSLAKKAEEKAKNRPKTIDVTDNIFMLKGMGGNIAVHYGIDGIFMIDTQFENISESILEEIARKTDRPLQFVLNTHAHGDHTGGNKNFKRKGATVIAHKNARNTMLSKLTEAFAKQIGKDLEKQISEAKSNPASAEKGKALEQDKERLKEQLTEQLDIDYEQLPAISFLDNMLFHYNDEDIQLIHLPSAHTNGDILAYFPKSDVIHTGDAFVNGLYPYIDTKNGGSYVGYQDGLTKIASMISNSTKVIPGHGNLAKKVDVEETRTMMKLYFTKVLFHYMKNKTEDEVAQMRDFTKHYDDKGYGDGFITTEAFLRSVYKAVDETNRIKRAKNEGRAAKLEEAKKRAEKMDKGNRD</sequence>
<keyword evidence="12" id="KW-0046">Antibiotic resistance</keyword>
<dbReference type="SUPFAM" id="SSF56281">
    <property type="entry name" value="Metallo-hydrolase/oxidoreductase"/>
    <property type="match status" value="1"/>
</dbReference>
<evidence type="ECO:0000256" key="8">
    <source>
        <dbReference type="ARBA" id="ARBA00022729"/>
    </source>
</evidence>
<dbReference type="PANTHER" id="PTHR42951">
    <property type="entry name" value="METALLO-BETA-LACTAMASE DOMAIN-CONTAINING"/>
    <property type="match status" value="1"/>
</dbReference>
<dbReference type="InterPro" id="IPR001018">
    <property type="entry name" value="Beta-lactamase_class-B_CS"/>
</dbReference>
<dbReference type="KEGG" id="mgel:G5B37_11430"/>
<protein>
    <recommendedName>
        <fullName evidence="6">beta-lactamase</fullName>
        <ecNumber evidence="6">3.5.2.6</ecNumber>
    </recommendedName>
</protein>
<dbReference type="InterPro" id="IPR050855">
    <property type="entry name" value="NDM-1-like"/>
</dbReference>
<dbReference type="CDD" id="cd16282">
    <property type="entry name" value="metallo-hydrolase-like_MBL-fold"/>
    <property type="match status" value="1"/>
</dbReference>
<dbReference type="Gene3D" id="3.60.15.10">
    <property type="entry name" value="Ribonuclease Z/Hydroxyacylglutathione hydrolase-like"/>
    <property type="match status" value="1"/>
</dbReference>
<evidence type="ECO:0000256" key="2">
    <source>
        <dbReference type="ARBA" id="ARBA00001947"/>
    </source>
</evidence>
<keyword evidence="9" id="KW-0574">Periplasm</keyword>
<dbReference type="PANTHER" id="PTHR42951:SF4">
    <property type="entry name" value="ACYL-COENZYME A THIOESTERASE MBLAC2"/>
    <property type="match status" value="1"/>
</dbReference>
<comment type="similarity">
    <text evidence="4">Belongs to the metallo-beta-lactamase superfamily. Class-B beta-lactamase family.</text>
</comment>
<evidence type="ECO:0000259" key="15">
    <source>
        <dbReference type="SMART" id="SM00849"/>
    </source>
</evidence>
<dbReference type="EC" id="3.5.2.6" evidence="6"/>
<keyword evidence="17" id="KW-1185">Reference proteome</keyword>
<dbReference type="SMART" id="SM00849">
    <property type="entry name" value="Lactamase_B"/>
    <property type="match status" value="1"/>
</dbReference>
<dbReference type="Proteomes" id="UP000505306">
    <property type="component" value="Chromosome"/>
</dbReference>
<keyword evidence="11" id="KW-0862">Zinc</keyword>